<dbReference type="PANTHER" id="PTHR11527">
    <property type="entry name" value="HEAT-SHOCK PROTEIN 20 FAMILY MEMBER"/>
    <property type="match status" value="1"/>
</dbReference>
<dbReference type="InterPro" id="IPR002068">
    <property type="entry name" value="A-crystallin/Hsp20_dom"/>
</dbReference>
<evidence type="ECO:0000313" key="6">
    <source>
        <dbReference type="Proteomes" id="UP000467322"/>
    </source>
</evidence>
<sequence>MTKTSIPVTRDKAPKEARTPAPWGGFGNLREEMERLFDAFEPRAWFDRDAPALGLSPAIDLVENADTFTITTELPGLAPEDVSVKIANGTLTISGEKSEEKKEDEGETWHMRERRWGRFQRSIRMPDSVDRDKVDAQFAKGVLTVTMPKSKEAKASERDVAIKAA</sequence>
<organism evidence="5 6">
    <name type="scientific">Maritimibacter harenae</name>
    <dbReference type="NCBI Taxonomy" id="2606218"/>
    <lineage>
        <taxon>Bacteria</taxon>
        <taxon>Pseudomonadati</taxon>
        <taxon>Pseudomonadota</taxon>
        <taxon>Alphaproteobacteria</taxon>
        <taxon>Rhodobacterales</taxon>
        <taxon>Roseobacteraceae</taxon>
        <taxon>Maritimibacter</taxon>
    </lineage>
</organism>
<reference evidence="5 6" key="1">
    <citation type="submission" date="2019-12" db="EMBL/GenBank/DDBJ databases">
        <title>Maritimibacter sp. nov. sp. isolated from sea sand.</title>
        <authorList>
            <person name="Kim J."/>
            <person name="Jeong S.E."/>
            <person name="Jung H.S."/>
            <person name="Jeon C.O."/>
        </authorList>
    </citation>
    <scope>NUCLEOTIDE SEQUENCE [LARGE SCALE GENOMIC DNA]</scope>
    <source>
        <strain evidence="5 6">DP07</strain>
    </source>
</reference>
<dbReference type="CDD" id="cd06464">
    <property type="entry name" value="ACD_sHsps-like"/>
    <property type="match status" value="1"/>
</dbReference>
<feature type="domain" description="SHSP" evidence="4">
    <location>
        <begin position="50"/>
        <end position="165"/>
    </location>
</feature>
<dbReference type="Pfam" id="PF00011">
    <property type="entry name" value="HSP20"/>
    <property type="match status" value="1"/>
</dbReference>
<dbReference type="RefSeq" id="WP_161349968.1">
    <property type="nucleotide sequence ID" value="NZ_WTUX01000005.1"/>
</dbReference>
<dbReference type="EMBL" id="WTUX01000005">
    <property type="protein sequence ID" value="MZR11849.1"/>
    <property type="molecule type" value="Genomic_DNA"/>
</dbReference>
<evidence type="ECO:0000256" key="2">
    <source>
        <dbReference type="RuleBase" id="RU003616"/>
    </source>
</evidence>
<dbReference type="Proteomes" id="UP000467322">
    <property type="component" value="Unassembled WGS sequence"/>
</dbReference>
<gene>
    <name evidence="5" type="ORF">GQE99_02315</name>
</gene>
<evidence type="ECO:0000259" key="4">
    <source>
        <dbReference type="PROSITE" id="PS01031"/>
    </source>
</evidence>
<evidence type="ECO:0000256" key="3">
    <source>
        <dbReference type="SAM" id="MobiDB-lite"/>
    </source>
</evidence>
<comment type="similarity">
    <text evidence="1 2">Belongs to the small heat shock protein (HSP20) family.</text>
</comment>
<feature type="compositionally biased region" description="Basic and acidic residues" evidence="3">
    <location>
        <begin position="9"/>
        <end position="18"/>
    </location>
</feature>
<dbReference type="SUPFAM" id="SSF49764">
    <property type="entry name" value="HSP20-like chaperones"/>
    <property type="match status" value="1"/>
</dbReference>
<comment type="caution">
    <text evidence="5">The sequence shown here is derived from an EMBL/GenBank/DDBJ whole genome shotgun (WGS) entry which is preliminary data.</text>
</comment>
<protein>
    <submittedName>
        <fullName evidence="5">Hsp20 family protein</fullName>
    </submittedName>
</protein>
<evidence type="ECO:0000256" key="1">
    <source>
        <dbReference type="PROSITE-ProRule" id="PRU00285"/>
    </source>
</evidence>
<dbReference type="AlphaFoldDB" id="A0A845LYJ0"/>
<dbReference type="Gene3D" id="2.60.40.790">
    <property type="match status" value="1"/>
</dbReference>
<proteinExistence type="inferred from homology"/>
<evidence type="ECO:0000313" key="5">
    <source>
        <dbReference type="EMBL" id="MZR11849.1"/>
    </source>
</evidence>
<dbReference type="PROSITE" id="PS01031">
    <property type="entry name" value="SHSP"/>
    <property type="match status" value="1"/>
</dbReference>
<dbReference type="InterPro" id="IPR008978">
    <property type="entry name" value="HSP20-like_chaperone"/>
</dbReference>
<accession>A0A845LYJ0</accession>
<name>A0A845LYJ0_9RHOB</name>
<dbReference type="InterPro" id="IPR031107">
    <property type="entry name" value="Small_HSP"/>
</dbReference>
<feature type="region of interest" description="Disordered" evidence="3">
    <location>
        <begin position="1"/>
        <end position="26"/>
    </location>
</feature>
<keyword evidence="6" id="KW-1185">Reference proteome</keyword>